<protein>
    <recommendedName>
        <fullName evidence="4">VCBS repeat-containing protein</fullName>
    </recommendedName>
</protein>
<evidence type="ECO:0000313" key="3">
    <source>
        <dbReference type="Proteomes" id="UP000186336"/>
    </source>
</evidence>
<organism evidence="2 3">
    <name type="scientific">Tateyamaria omphalii</name>
    <dbReference type="NCBI Taxonomy" id="299262"/>
    <lineage>
        <taxon>Bacteria</taxon>
        <taxon>Pseudomonadati</taxon>
        <taxon>Pseudomonadota</taxon>
        <taxon>Alphaproteobacteria</taxon>
        <taxon>Rhodobacterales</taxon>
        <taxon>Roseobacteraceae</taxon>
        <taxon>Tateyamaria</taxon>
    </lineage>
</organism>
<evidence type="ECO:0000313" key="2">
    <source>
        <dbReference type="EMBL" id="APX13697.1"/>
    </source>
</evidence>
<keyword evidence="3" id="KW-1185">Reference proteome</keyword>
<accession>A0A1P8N047</accession>
<dbReference type="InterPro" id="IPR028994">
    <property type="entry name" value="Integrin_alpha_N"/>
</dbReference>
<evidence type="ECO:0000256" key="1">
    <source>
        <dbReference type="ARBA" id="ARBA00022729"/>
    </source>
</evidence>
<dbReference type="Proteomes" id="UP000186336">
    <property type="component" value="Chromosome"/>
</dbReference>
<dbReference type="KEGG" id="tom:BWR18_04815"/>
<dbReference type="STRING" id="299262.BWR18_04815"/>
<proteinExistence type="predicted"/>
<dbReference type="SUPFAM" id="SSF69318">
    <property type="entry name" value="Integrin alpha N-terminal domain"/>
    <property type="match status" value="1"/>
</dbReference>
<keyword evidence="1" id="KW-0732">Signal</keyword>
<reference evidence="2 3" key="1">
    <citation type="submission" date="2017-01" db="EMBL/GenBank/DDBJ databases">
        <title>Complete genome of Tateyamaria omphalii DOK1-4 isolated from seawater in Dokdo.</title>
        <authorList>
            <person name="Kim J.H."/>
            <person name="Chi W.-J."/>
        </authorList>
    </citation>
    <scope>NUCLEOTIDE SEQUENCE [LARGE SCALE GENOMIC DNA]</scope>
    <source>
        <strain evidence="2 3">DOK1-4</strain>
    </source>
</reference>
<dbReference type="InterPro" id="IPR013517">
    <property type="entry name" value="FG-GAP"/>
</dbReference>
<dbReference type="OrthoDB" id="58662at2"/>
<name>A0A1P8N047_9RHOB</name>
<dbReference type="EMBL" id="CP019312">
    <property type="protein sequence ID" value="APX13697.1"/>
    <property type="molecule type" value="Genomic_DNA"/>
</dbReference>
<dbReference type="Pfam" id="PF13517">
    <property type="entry name" value="FG-GAP_3"/>
    <property type="match status" value="1"/>
</dbReference>
<sequence length="222" mass="24039">MAAVAPVWADVITEARYADPTDRYAHGVLGDAIEWGTLELVMQGGDVRRFVLPRDHVFEDIAPRLADLDGDGAPEVMVVEADMSKGAAFAVYGAQGKITETPHIGTRNRWLAPLGAADLDGDGVVEIAYVDRPHLAKTLRIWRYRDGALQHVADLRGVTNHRIGETDIAGGIRTCGPGPEMVLATANWSDLAAITWDGRQFVFDDLGTDTTRPAFARAMACD</sequence>
<dbReference type="AlphaFoldDB" id="A0A1P8N047"/>
<evidence type="ECO:0008006" key="4">
    <source>
        <dbReference type="Google" id="ProtNLM"/>
    </source>
</evidence>
<gene>
    <name evidence="2" type="ORF">BWR18_04815</name>
</gene>